<dbReference type="InterPro" id="IPR002740">
    <property type="entry name" value="EVE_domain"/>
</dbReference>
<dbReference type="SUPFAM" id="SSF88697">
    <property type="entry name" value="PUA domain-like"/>
    <property type="match status" value="1"/>
</dbReference>
<dbReference type="InterPro" id="IPR052181">
    <property type="entry name" value="5hmC_binding"/>
</dbReference>
<dbReference type="CDD" id="cd21133">
    <property type="entry name" value="EVE"/>
    <property type="match status" value="1"/>
</dbReference>
<organism evidence="2 3">
    <name type="scientific">Zooshikella harenae</name>
    <dbReference type="NCBI Taxonomy" id="2827238"/>
    <lineage>
        <taxon>Bacteria</taxon>
        <taxon>Pseudomonadati</taxon>
        <taxon>Pseudomonadota</taxon>
        <taxon>Gammaproteobacteria</taxon>
        <taxon>Oceanospirillales</taxon>
        <taxon>Zooshikellaceae</taxon>
        <taxon>Zooshikella</taxon>
    </lineage>
</organism>
<sequence>MAKKPHYWLIKSEPNAFSIDDLFNSPDQTESWDGVRNYQARNMMRDEMHLGDLVLFYHSSCKPPGIVGIAEVSRTAYPDHTAWDPNSPYFDAKSTPEHPRWFMVDIKFYKKYSRIISLDELKQQPELCEMPLVKRGSRLSIMPVTQQQWDIINKLAD</sequence>
<dbReference type="EMBL" id="JAGSOY010000042">
    <property type="protein sequence ID" value="MBU2712597.1"/>
    <property type="molecule type" value="Genomic_DNA"/>
</dbReference>
<comment type="caution">
    <text evidence="2">The sequence shown here is derived from an EMBL/GenBank/DDBJ whole genome shotgun (WGS) entry which is preliminary data.</text>
</comment>
<dbReference type="PANTHER" id="PTHR14087:SF7">
    <property type="entry name" value="THYMOCYTE NUCLEAR PROTEIN 1"/>
    <property type="match status" value="1"/>
</dbReference>
<evidence type="ECO:0000313" key="3">
    <source>
        <dbReference type="Proteomes" id="UP000690515"/>
    </source>
</evidence>
<evidence type="ECO:0000259" key="1">
    <source>
        <dbReference type="Pfam" id="PF01878"/>
    </source>
</evidence>
<dbReference type="Gene3D" id="3.10.590.10">
    <property type="entry name" value="ph1033 like domains"/>
    <property type="match status" value="1"/>
</dbReference>
<dbReference type="Pfam" id="PF01878">
    <property type="entry name" value="EVE"/>
    <property type="match status" value="1"/>
</dbReference>
<dbReference type="Proteomes" id="UP000690515">
    <property type="component" value="Unassembled WGS sequence"/>
</dbReference>
<proteinExistence type="predicted"/>
<keyword evidence="3" id="KW-1185">Reference proteome</keyword>
<evidence type="ECO:0000313" key="2">
    <source>
        <dbReference type="EMBL" id="MBU2712597.1"/>
    </source>
</evidence>
<dbReference type="InterPro" id="IPR015947">
    <property type="entry name" value="PUA-like_sf"/>
</dbReference>
<name>A0ABS5ZEU6_9GAMM</name>
<dbReference type="InterPro" id="IPR047197">
    <property type="entry name" value="THYN1-like_EVE"/>
</dbReference>
<protein>
    <submittedName>
        <fullName evidence="2">EVE domain-containing protein</fullName>
    </submittedName>
</protein>
<gene>
    <name evidence="2" type="ORF">KCG35_16125</name>
</gene>
<accession>A0ABS5ZEU6</accession>
<reference evidence="2 3" key="1">
    <citation type="submission" date="2021-04" db="EMBL/GenBank/DDBJ databases">
        <authorList>
            <person name="Pira H."/>
            <person name="Risdian C."/>
            <person name="Wink J."/>
        </authorList>
    </citation>
    <scope>NUCLEOTIDE SEQUENCE [LARGE SCALE GENOMIC DNA]</scope>
    <source>
        <strain evidence="2 3">WH53</strain>
    </source>
</reference>
<feature type="domain" description="EVE" evidence="1">
    <location>
        <begin position="7"/>
        <end position="154"/>
    </location>
</feature>
<dbReference type="RefSeq" id="WP_215820825.1">
    <property type="nucleotide sequence ID" value="NZ_JAGSOY010000042.1"/>
</dbReference>
<dbReference type="PANTHER" id="PTHR14087">
    <property type="entry name" value="THYMOCYTE NUCLEAR PROTEIN 1"/>
    <property type="match status" value="1"/>
</dbReference>